<dbReference type="PANTHER" id="PTHR20941:SF1">
    <property type="entry name" value="FOLIC ACID SYNTHESIS PROTEIN FOL1"/>
    <property type="match status" value="1"/>
</dbReference>
<name>E0XRV5_9GAMM</name>
<evidence type="ECO:0000256" key="8">
    <source>
        <dbReference type="ARBA" id="ARBA00022909"/>
    </source>
</evidence>
<dbReference type="GO" id="GO:0005829">
    <property type="term" value="C:cytosol"/>
    <property type="evidence" value="ECO:0007669"/>
    <property type="project" value="TreeGrafter"/>
</dbReference>
<evidence type="ECO:0000259" key="9">
    <source>
        <dbReference type="PROSITE" id="PS50972"/>
    </source>
</evidence>
<dbReference type="InterPro" id="IPR011005">
    <property type="entry name" value="Dihydropteroate_synth-like_sf"/>
</dbReference>
<dbReference type="CDD" id="cd00739">
    <property type="entry name" value="DHPS"/>
    <property type="match status" value="1"/>
</dbReference>
<dbReference type="InterPro" id="IPR006390">
    <property type="entry name" value="DHP_synth_dom"/>
</dbReference>
<organism evidence="10">
    <name type="scientific">uncultured gamma proteobacterium HF0070_08D07</name>
    <dbReference type="NCBI Taxonomy" id="710983"/>
    <lineage>
        <taxon>Bacteria</taxon>
        <taxon>Pseudomonadati</taxon>
        <taxon>Pseudomonadota</taxon>
        <taxon>Gammaproteobacteria</taxon>
        <taxon>environmental samples</taxon>
    </lineage>
</organism>
<keyword evidence="7" id="KW-0460">Magnesium</keyword>
<dbReference type="InterPro" id="IPR045031">
    <property type="entry name" value="DHP_synth-like"/>
</dbReference>
<evidence type="ECO:0000256" key="4">
    <source>
        <dbReference type="ARBA" id="ARBA00012458"/>
    </source>
</evidence>
<comment type="catalytic activity">
    <reaction evidence="1">
        <text>(7,8-dihydropterin-6-yl)methyl diphosphate + 4-aminobenzoate = 7,8-dihydropteroate + diphosphate</text>
        <dbReference type="Rhea" id="RHEA:19949"/>
        <dbReference type="ChEBI" id="CHEBI:17836"/>
        <dbReference type="ChEBI" id="CHEBI:17839"/>
        <dbReference type="ChEBI" id="CHEBI:33019"/>
        <dbReference type="ChEBI" id="CHEBI:72950"/>
        <dbReference type="EC" id="2.5.1.15"/>
    </reaction>
</comment>
<dbReference type="Gene3D" id="3.20.20.20">
    <property type="entry name" value="Dihydropteroate synthase-like"/>
    <property type="match status" value="1"/>
</dbReference>
<comment type="cofactor">
    <cofactor evidence="2">
        <name>Mg(2+)</name>
        <dbReference type="ChEBI" id="CHEBI:18420"/>
    </cofactor>
</comment>
<dbReference type="PROSITE" id="PS50972">
    <property type="entry name" value="PTERIN_BINDING"/>
    <property type="match status" value="1"/>
</dbReference>
<sequence>MGIINVTPDSFFEGGKYYSHSTPRLEKIELDALAMIESGATFLDIGGSSSRPGAAFISASEEIDRVLPVVECLAKLPVMLSVDTFHAKTAKTVLEVGVDVINDISGGRDPRMFEVIADSDCAYVIMHMQGNPQNMQKNPTYSNVVAEVREYLEQKVENLEQIGVCRNRLVVDPGFGFGKTFEHNIQLFKSLHSFRSMGIPLMVGLSRKSFLGDIVGRNVNERLLASVTAAVLAVKQGANIVRVHDVAQTSDGLVTVRALSD</sequence>
<dbReference type="EMBL" id="GU474855">
    <property type="protein sequence ID" value="ADI17146.1"/>
    <property type="molecule type" value="Genomic_DNA"/>
</dbReference>
<evidence type="ECO:0000256" key="3">
    <source>
        <dbReference type="ARBA" id="ARBA00004763"/>
    </source>
</evidence>
<comment type="pathway">
    <text evidence="3">Cofactor biosynthesis; tetrahydrofolate biosynthesis; 7,8-dihydrofolate from 2-amino-4-hydroxy-6-hydroxymethyl-7,8-dihydropteridine diphosphate and 4-aminobenzoate: step 1/2.</text>
</comment>
<dbReference type="GO" id="GO:0046872">
    <property type="term" value="F:metal ion binding"/>
    <property type="evidence" value="ECO:0007669"/>
    <property type="project" value="UniProtKB-KW"/>
</dbReference>
<dbReference type="EC" id="2.5.1.15" evidence="4"/>
<dbReference type="GO" id="GO:0004156">
    <property type="term" value="F:dihydropteroate synthase activity"/>
    <property type="evidence" value="ECO:0007669"/>
    <property type="project" value="UniProtKB-EC"/>
</dbReference>
<dbReference type="PANTHER" id="PTHR20941">
    <property type="entry name" value="FOLATE SYNTHESIS PROTEINS"/>
    <property type="match status" value="1"/>
</dbReference>
<dbReference type="InterPro" id="IPR000489">
    <property type="entry name" value="Pterin-binding_dom"/>
</dbReference>
<evidence type="ECO:0000256" key="2">
    <source>
        <dbReference type="ARBA" id="ARBA00001946"/>
    </source>
</evidence>
<dbReference type="GO" id="GO:0046654">
    <property type="term" value="P:tetrahydrofolate biosynthetic process"/>
    <property type="evidence" value="ECO:0007669"/>
    <property type="project" value="TreeGrafter"/>
</dbReference>
<evidence type="ECO:0000256" key="1">
    <source>
        <dbReference type="ARBA" id="ARBA00000012"/>
    </source>
</evidence>
<reference evidence="10" key="1">
    <citation type="journal article" date="2011" name="Environ. Microbiol.">
        <title>Time-series analyses of Monterey Bay coastal microbial picoplankton using a 'genome proxy' microarray.</title>
        <authorList>
            <person name="Rich V.I."/>
            <person name="Pham V.D."/>
            <person name="Eppley J."/>
            <person name="Shi Y."/>
            <person name="DeLong E.F."/>
        </authorList>
    </citation>
    <scope>NUCLEOTIDE SEQUENCE</scope>
</reference>
<dbReference type="AlphaFoldDB" id="E0XRV5"/>
<evidence type="ECO:0000256" key="5">
    <source>
        <dbReference type="ARBA" id="ARBA00022679"/>
    </source>
</evidence>
<dbReference type="Pfam" id="PF00809">
    <property type="entry name" value="Pterin_bind"/>
    <property type="match status" value="1"/>
</dbReference>
<evidence type="ECO:0000313" key="10">
    <source>
        <dbReference type="EMBL" id="ADI17146.1"/>
    </source>
</evidence>
<dbReference type="GO" id="GO:0046656">
    <property type="term" value="P:folic acid biosynthetic process"/>
    <property type="evidence" value="ECO:0007669"/>
    <property type="project" value="UniProtKB-KW"/>
</dbReference>
<protein>
    <recommendedName>
        <fullName evidence="4">dihydropteroate synthase</fullName>
        <ecNumber evidence="4">2.5.1.15</ecNumber>
    </recommendedName>
</protein>
<proteinExistence type="predicted"/>
<keyword evidence="6" id="KW-0479">Metal-binding</keyword>
<accession>E0XRV5</accession>
<keyword evidence="5" id="KW-0808">Transferase</keyword>
<keyword evidence="8" id="KW-0289">Folate biosynthesis</keyword>
<dbReference type="SUPFAM" id="SSF51717">
    <property type="entry name" value="Dihydropteroate synthetase-like"/>
    <property type="match status" value="1"/>
</dbReference>
<feature type="domain" description="Pterin-binding" evidence="9">
    <location>
        <begin position="1"/>
        <end position="254"/>
    </location>
</feature>
<dbReference type="NCBIfam" id="TIGR01496">
    <property type="entry name" value="DHPS"/>
    <property type="match status" value="1"/>
</dbReference>
<evidence type="ECO:0000256" key="6">
    <source>
        <dbReference type="ARBA" id="ARBA00022723"/>
    </source>
</evidence>
<evidence type="ECO:0000256" key="7">
    <source>
        <dbReference type="ARBA" id="ARBA00022842"/>
    </source>
</evidence>